<name>A0ABQ5N951_9CLOT</name>
<dbReference type="InterPro" id="IPR000182">
    <property type="entry name" value="GNAT_dom"/>
</dbReference>
<sequence length="179" mass="20512">MIIRQMRIEELPIIAEIYRDTFKATHQGIVTDSFIQSLTYKNALARLERIFNNAENQPFCFLVEIEDKIIGFAVGSFTVNSIYGYEGELIMLYVLPSFQRMSIGKLLVHEVAKYFEANDVQSIVIGSFKNNTLARKFYESLGAVKIDEYIDEINGENFPIIIYGVASVHELIKVLKRNT</sequence>
<dbReference type="EMBL" id="BRXR01000001">
    <property type="protein sequence ID" value="GLC31739.1"/>
    <property type="molecule type" value="Genomic_DNA"/>
</dbReference>
<dbReference type="PROSITE" id="PS51186">
    <property type="entry name" value="GNAT"/>
    <property type="match status" value="1"/>
</dbReference>
<evidence type="ECO:0000259" key="1">
    <source>
        <dbReference type="PROSITE" id="PS51186"/>
    </source>
</evidence>
<dbReference type="Gene3D" id="3.40.630.30">
    <property type="match status" value="1"/>
</dbReference>
<reference evidence="2 3" key="1">
    <citation type="journal article" date="2024" name="Int. J. Syst. Evol. Microbiol.">
        <title>Clostridium omnivorum sp. nov., isolated from anoxic soil under the treatment of reductive soil disinfestation.</title>
        <authorList>
            <person name="Ueki A."/>
            <person name="Tonouchi A."/>
            <person name="Kaku N."/>
            <person name="Honma S."/>
            <person name="Ueki K."/>
        </authorList>
    </citation>
    <scope>NUCLEOTIDE SEQUENCE [LARGE SCALE GENOMIC DNA]</scope>
    <source>
        <strain evidence="2 3">E14</strain>
    </source>
</reference>
<evidence type="ECO:0000313" key="2">
    <source>
        <dbReference type="EMBL" id="GLC31739.1"/>
    </source>
</evidence>
<proteinExistence type="predicted"/>
<dbReference type="Pfam" id="PF00583">
    <property type="entry name" value="Acetyltransf_1"/>
    <property type="match status" value="1"/>
</dbReference>
<dbReference type="InterPro" id="IPR016181">
    <property type="entry name" value="Acyl_CoA_acyltransferase"/>
</dbReference>
<dbReference type="CDD" id="cd04301">
    <property type="entry name" value="NAT_SF"/>
    <property type="match status" value="1"/>
</dbReference>
<evidence type="ECO:0000313" key="3">
    <source>
        <dbReference type="Proteomes" id="UP001208567"/>
    </source>
</evidence>
<dbReference type="Proteomes" id="UP001208567">
    <property type="component" value="Unassembled WGS sequence"/>
</dbReference>
<protein>
    <recommendedName>
        <fullName evidence="1">N-acetyltransferase domain-containing protein</fullName>
    </recommendedName>
</protein>
<feature type="domain" description="N-acetyltransferase" evidence="1">
    <location>
        <begin position="1"/>
        <end position="165"/>
    </location>
</feature>
<organism evidence="2 3">
    <name type="scientific">Clostridium omnivorum</name>
    <dbReference type="NCBI Taxonomy" id="1604902"/>
    <lineage>
        <taxon>Bacteria</taxon>
        <taxon>Bacillati</taxon>
        <taxon>Bacillota</taxon>
        <taxon>Clostridia</taxon>
        <taxon>Eubacteriales</taxon>
        <taxon>Clostridiaceae</taxon>
        <taxon>Clostridium</taxon>
    </lineage>
</organism>
<gene>
    <name evidence="2" type="ORF">bsdE14_31490</name>
</gene>
<accession>A0ABQ5N951</accession>
<dbReference type="RefSeq" id="WP_264851067.1">
    <property type="nucleotide sequence ID" value="NZ_BRXR01000001.1"/>
</dbReference>
<dbReference type="SUPFAM" id="SSF55729">
    <property type="entry name" value="Acyl-CoA N-acyltransferases (Nat)"/>
    <property type="match status" value="1"/>
</dbReference>
<keyword evidence="3" id="KW-1185">Reference proteome</keyword>
<comment type="caution">
    <text evidence="2">The sequence shown here is derived from an EMBL/GenBank/DDBJ whole genome shotgun (WGS) entry which is preliminary data.</text>
</comment>